<evidence type="ECO:0000256" key="6">
    <source>
        <dbReference type="ARBA" id="ARBA00032912"/>
    </source>
</evidence>
<evidence type="ECO:0000313" key="13">
    <source>
        <dbReference type="Proteomes" id="UP000186406"/>
    </source>
</evidence>
<feature type="domain" description="Flagellar basal-body/hook protein C-terminal" evidence="10">
    <location>
        <begin position="220"/>
        <end position="262"/>
    </location>
</feature>
<sequence>MVMRALGIAATGMSAQQTNVEVIANNIANINTTGFKRARAEFSDLLYQSERAAGVPNRVGENPIPEGARVGLGVRTLGVRNLHIQGSLDQTSNPLDLAINGRGWFQVMGPNGETVYTRAGAFEKNDVGEIVTSDGYTLDPPLPAFPQDTTAITINESGEVYAATAAQPDTPTLIGQVTLANFANEAGLEPLGNNLYRETAASGQAVAGFAGEDGFGKLYQGYLESSNVDPVKEITELISAQRAYEMNSKVIQAADEMAGTVSKGIR</sequence>
<evidence type="ECO:0000259" key="10">
    <source>
        <dbReference type="Pfam" id="PF06429"/>
    </source>
</evidence>
<dbReference type="Pfam" id="PF22692">
    <property type="entry name" value="LlgE_F_G_D1"/>
    <property type="match status" value="1"/>
</dbReference>
<dbReference type="SUPFAM" id="SSF117143">
    <property type="entry name" value="Flagellar hook protein flgE"/>
    <property type="match status" value="1"/>
</dbReference>
<dbReference type="InterPro" id="IPR010930">
    <property type="entry name" value="Flg_bb/hook_C_dom"/>
</dbReference>
<dbReference type="PROSITE" id="PS00588">
    <property type="entry name" value="FLAGELLA_BB_ROD"/>
    <property type="match status" value="1"/>
</dbReference>
<evidence type="ECO:0000256" key="4">
    <source>
        <dbReference type="ARBA" id="ARBA00023143"/>
    </source>
</evidence>
<evidence type="ECO:0000313" key="12">
    <source>
        <dbReference type="EMBL" id="SHO63271.1"/>
    </source>
</evidence>
<reference evidence="12 13" key="1">
    <citation type="submission" date="2016-12" db="EMBL/GenBank/DDBJ databases">
        <authorList>
            <person name="Song W.-J."/>
            <person name="Kurnit D.M."/>
        </authorList>
    </citation>
    <scope>NUCLEOTIDE SEQUENCE [LARGE SCALE GENOMIC DNA]</scope>
    <source>
        <strain evidence="12 13">DSM 19599</strain>
    </source>
</reference>
<evidence type="ECO:0000256" key="7">
    <source>
        <dbReference type="NCBIfam" id="TIGR02488"/>
    </source>
</evidence>
<dbReference type="InterPro" id="IPR001444">
    <property type="entry name" value="Flag_bb_rod_N"/>
</dbReference>
<keyword evidence="12" id="KW-0966">Cell projection</keyword>
<evidence type="ECO:0000256" key="2">
    <source>
        <dbReference type="ARBA" id="ARBA00009677"/>
    </source>
</evidence>
<dbReference type="NCBIfam" id="TIGR02488">
    <property type="entry name" value="flgG_G_neg"/>
    <property type="match status" value="1"/>
</dbReference>
<evidence type="ECO:0000256" key="1">
    <source>
        <dbReference type="ARBA" id="ARBA00004117"/>
    </source>
</evidence>
<organism evidence="12 13">
    <name type="scientific">Pseudoxanthobacter soli DSM 19599</name>
    <dbReference type="NCBI Taxonomy" id="1123029"/>
    <lineage>
        <taxon>Bacteria</taxon>
        <taxon>Pseudomonadati</taxon>
        <taxon>Pseudomonadota</taxon>
        <taxon>Alphaproteobacteria</taxon>
        <taxon>Hyphomicrobiales</taxon>
        <taxon>Segnochrobactraceae</taxon>
        <taxon>Pseudoxanthobacter</taxon>
    </lineage>
</organism>
<dbReference type="STRING" id="1123029.SAMN02745172_01327"/>
<dbReference type="PANTHER" id="PTHR30435:SF19">
    <property type="entry name" value="FLAGELLAR BASAL-BODY ROD PROTEIN FLGG"/>
    <property type="match status" value="1"/>
</dbReference>
<evidence type="ECO:0000256" key="3">
    <source>
        <dbReference type="ARBA" id="ARBA00017948"/>
    </source>
</evidence>
<evidence type="ECO:0000256" key="8">
    <source>
        <dbReference type="RuleBase" id="RU362116"/>
    </source>
</evidence>
<dbReference type="InterPro" id="IPR012834">
    <property type="entry name" value="FlgG_G_neg"/>
</dbReference>
<dbReference type="Pfam" id="PF00460">
    <property type="entry name" value="Flg_bb_rod"/>
    <property type="match status" value="1"/>
</dbReference>
<dbReference type="Pfam" id="PF06429">
    <property type="entry name" value="Flg_bbr_C"/>
    <property type="match status" value="1"/>
</dbReference>
<dbReference type="InterPro" id="IPR037925">
    <property type="entry name" value="FlgE/F/G-like"/>
</dbReference>
<feature type="domain" description="Flagellar basal body rod protein N-terminal" evidence="9">
    <location>
        <begin position="8"/>
        <end position="36"/>
    </location>
</feature>
<comment type="subcellular location">
    <subcellularLocation>
        <location evidence="1 8">Bacterial flagellum basal body</location>
    </subcellularLocation>
</comment>
<keyword evidence="12" id="KW-0282">Flagellum</keyword>
<dbReference type="GO" id="GO:0009426">
    <property type="term" value="C:bacterial-type flagellum basal body, distal rod"/>
    <property type="evidence" value="ECO:0007669"/>
    <property type="project" value="UniProtKB-UniRule"/>
</dbReference>
<dbReference type="EMBL" id="FRXO01000002">
    <property type="protein sequence ID" value="SHO63271.1"/>
    <property type="molecule type" value="Genomic_DNA"/>
</dbReference>
<dbReference type="NCBIfam" id="TIGR03506">
    <property type="entry name" value="FlgEFG_subfam"/>
    <property type="match status" value="2"/>
</dbReference>
<evidence type="ECO:0000256" key="5">
    <source>
        <dbReference type="ARBA" id="ARBA00025933"/>
    </source>
</evidence>
<evidence type="ECO:0000259" key="9">
    <source>
        <dbReference type="Pfam" id="PF00460"/>
    </source>
</evidence>
<dbReference type="PANTHER" id="PTHR30435">
    <property type="entry name" value="FLAGELLAR PROTEIN"/>
    <property type="match status" value="1"/>
</dbReference>
<keyword evidence="4 8" id="KW-0975">Bacterial flagellum</keyword>
<dbReference type="AlphaFoldDB" id="A0A1M7ZEB9"/>
<dbReference type="InterPro" id="IPR053967">
    <property type="entry name" value="LlgE_F_G-like_D1"/>
</dbReference>
<keyword evidence="13" id="KW-1185">Reference proteome</keyword>
<keyword evidence="12" id="KW-0969">Cilium</keyword>
<comment type="similarity">
    <text evidence="2 8">Belongs to the flagella basal body rod proteins family.</text>
</comment>
<name>A0A1M7ZEB9_9HYPH</name>
<dbReference type="GO" id="GO:0071978">
    <property type="term" value="P:bacterial-type flagellum-dependent swarming motility"/>
    <property type="evidence" value="ECO:0007669"/>
    <property type="project" value="TreeGrafter"/>
</dbReference>
<evidence type="ECO:0000259" key="11">
    <source>
        <dbReference type="Pfam" id="PF22692"/>
    </source>
</evidence>
<dbReference type="InterPro" id="IPR020013">
    <property type="entry name" value="Flagellar_FlgE/F/G"/>
</dbReference>
<comment type="subunit">
    <text evidence="5 8">The basal body constitutes a major portion of the flagellar organelle and consists of four rings (L,P,S, and M) mounted on a central rod. The rod consists of about 26 subunits of FlgG in the distal portion, and FlgB, FlgC and FlgF are thought to build up the proximal portion of the rod with about 6 subunits each.</text>
</comment>
<dbReference type="Proteomes" id="UP000186406">
    <property type="component" value="Unassembled WGS sequence"/>
</dbReference>
<dbReference type="InterPro" id="IPR019776">
    <property type="entry name" value="Flagellar_basal_body_rod_CS"/>
</dbReference>
<accession>A0A1M7ZEB9</accession>
<feature type="domain" description="Flagellar hook protein FlgE/F/G-like D1" evidence="11">
    <location>
        <begin position="98"/>
        <end position="162"/>
    </location>
</feature>
<proteinExistence type="inferred from homology"/>
<protein>
    <recommendedName>
        <fullName evidence="3 7">Flagellar basal-body rod protein FlgG</fullName>
    </recommendedName>
    <alternativeName>
        <fullName evidence="6 8">Distal rod protein</fullName>
    </alternativeName>
</protein>
<gene>
    <name evidence="12" type="ORF">SAMN02745172_01327</name>
</gene>